<dbReference type="Proteomes" id="UP001138768">
    <property type="component" value="Unassembled WGS sequence"/>
</dbReference>
<organism evidence="5 6">
    <name type="scientific">Lamprobacter modestohalophilus</name>
    <dbReference type="NCBI Taxonomy" id="1064514"/>
    <lineage>
        <taxon>Bacteria</taxon>
        <taxon>Pseudomonadati</taxon>
        <taxon>Pseudomonadota</taxon>
        <taxon>Gammaproteobacteria</taxon>
        <taxon>Chromatiales</taxon>
        <taxon>Chromatiaceae</taxon>
        <taxon>Lamprobacter</taxon>
    </lineage>
</organism>
<keyword evidence="6" id="KW-1185">Reference proteome</keyword>
<proteinExistence type="inferred from homology"/>
<dbReference type="SUPFAM" id="SSF53335">
    <property type="entry name" value="S-adenosyl-L-methionine-dependent methyltransferases"/>
    <property type="match status" value="1"/>
</dbReference>
<protein>
    <recommendedName>
        <fullName evidence="4">S-adenosyl-L-methionine-dependent methyltransferase</fullName>
        <ecNumber evidence="4">2.1.1.-</ecNumber>
    </recommendedName>
</protein>
<dbReference type="InterPro" id="IPR029063">
    <property type="entry name" value="SAM-dependent_MTases_sf"/>
</dbReference>
<comment type="caution">
    <text evidence="5">The sequence shown here is derived from an EMBL/GenBank/DDBJ whole genome shotgun (WGS) entry which is preliminary data.</text>
</comment>
<dbReference type="Gene3D" id="3.40.50.150">
    <property type="entry name" value="Vaccinia Virus protein VP39"/>
    <property type="match status" value="1"/>
</dbReference>
<dbReference type="AlphaFoldDB" id="A0A9X1B2N2"/>
<accession>A0A9X1B2N2</accession>
<keyword evidence="2 4" id="KW-0489">Methyltransferase</keyword>
<dbReference type="Pfam" id="PF04072">
    <property type="entry name" value="LCM"/>
    <property type="match status" value="1"/>
</dbReference>
<dbReference type="InterPro" id="IPR007213">
    <property type="entry name" value="Ppm1/Ppm2/Tcmp"/>
</dbReference>
<comment type="similarity">
    <text evidence="1 4">Belongs to the UPF0677 family.</text>
</comment>
<evidence type="ECO:0000256" key="2">
    <source>
        <dbReference type="ARBA" id="ARBA00022603"/>
    </source>
</evidence>
<dbReference type="GO" id="GO:0032259">
    <property type="term" value="P:methylation"/>
    <property type="evidence" value="ECO:0007669"/>
    <property type="project" value="UniProtKB-KW"/>
</dbReference>
<sequence>MPNPDQHDNPAETSADPQTVWQADEIDKVSTLSCRTVAAIRAVDAEDATVPYEEPLAAWLAGDDWLGRIRQIKQASDQYHKGLINDVSLRCIAIDAAVLDACHGSAGIKQVVLLGAGMDTRPYRLEFPDVAWFEVDVPAMSDLKRRLIEQVPEPLRPCTLLRTRRLERVPLDLATSLDELLPLLIARGFDAHAPALCVMEGLVYYLSSDENRELFRQLPASPGSQALVTCIPAALKTMVNDPAVQEKMPHYRMIAPAWKTDLDEFRGTVGSRWTITQEVNLFDYAERSGRLLAVDKGIELDHRDVAERYLVMNAT</sequence>
<dbReference type="PANTHER" id="PTHR43619:SF2">
    <property type="entry name" value="S-ADENOSYL-L-METHIONINE-DEPENDENT METHYLTRANSFERASES SUPERFAMILY PROTEIN"/>
    <property type="match status" value="1"/>
</dbReference>
<dbReference type="PANTHER" id="PTHR43619">
    <property type="entry name" value="S-ADENOSYL-L-METHIONINE-DEPENDENT METHYLTRANSFERASE YKTD-RELATED"/>
    <property type="match status" value="1"/>
</dbReference>
<evidence type="ECO:0000256" key="1">
    <source>
        <dbReference type="ARBA" id="ARBA00008138"/>
    </source>
</evidence>
<dbReference type="GO" id="GO:0008168">
    <property type="term" value="F:methyltransferase activity"/>
    <property type="evidence" value="ECO:0007669"/>
    <property type="project" value="UniProtKB-UniRule"/>
</dbReference>
<comment type="function">
    <text evidence="4">Exhibits S-adenosyl-L-methionine-dependent methyltransferase activity.</text>
</comment>
<keyword evidence="4" id="KW-0949">S-adenosyl-L-methionine</keyword>
<dbReference type="EC" id="2.1.1.-" evidence="4"/>
<keyword evidence="3" id="KW-0808">Transferase</keyword>
<evidence type="ECO:0000313" key="5">
    <source>
        <dbReference type="EMBL" id="MBK1617535.1"/>
    </source>
</evidence>
<dbReference type="RefSeq" id="WP_200238921.1">
    <property type="nucleotide sequence ID" value="NZ_NRRY01000003.1"/>
</dbReference>
<evidence type="ECO:0000313" key="6">
    <source>
        <dbReference type="Proteomes" id="UP001138768"/>
    </source>
</evidence>
<reference evidence="5 6" key="1">
    <citation type="journal article" date="2020" name="Microorganisms">
        <title>Osmotic Adaptation and Compatible Solute Biosynthesis of Phototrophic Bacteria as Revealed from Genome Analyses.</title>
        <authorList>
            <person name="Imhoff J.F."/>
            <person name="Rahn T."/>
            <person name="Kunzel S."/>
            <person name="Keller A."/>
            <person name="Neulinger S.C."/>
        </authorList>
    </citation>
    <scope>NUCLEOTIDE SEQUENCE [LARGE SCALE GENOMIC DNA]</scope>
    <source>
        <strain evidence="5 6">DSM 25653</strain>
    </source>
</reference>
<gene>
    <name evidence="5" type="ORF">CKO42_03520</name>
</gene>
<name>A0A9X1B2N2_9GAMM</name>
<evidence type="ECO:0000256" key="4">
    <source>
        <dbReference type="RuleBase" id="RU362030"/>
    </source>
</evidence>
<evidence type="ECO:0000256" key="3">
    <source>
        <dbReference type="ARBA" id="ARBA00022679"/>
    </source>
</evidence>
<dbReference type="EMBL" id="NRRY01000003">
    <property type="protein sequence ID" value="MBK1617535.1"/>
    <property type="molecule type" value="Genomic_DNA"/>
</dbReference>
<dbReference type="InterPro" id="IPR011610">
    <property type="entry name" value="SAM_mthyl_Trfase_ML2640-like"/>
</dbReference>
<dbReference type="NCBIfam" id="TIGR00027">
    <property type="entry name" value="mthyl_TIGR00027"/>
    <property type="match status" value="1"/>
</dbReference>